<comment type="caution">
    <text evidence="5">The sequence shown here is derived from an EMBL/GenBank/DDBJ whole genome shotgun (WGS) entry which is preliminary data.</text>
</comment>
<keyword evidence="6" id="KW-1185">Reference proteome</keyword>
<organism evidence="5 6">
    <name type="scientific">Armillaria borealis</name>
    <dbReference type="NCBI Taxonomy" id="47425"/>
    <lineage>
        <taxon>Eukaryota</taxon>
        <taxon>Fungi</taxon>
        <taxon>Dikarya</taxon>
        <taxon>Basidiomycota</taxon>
        <taxon>Agaricomycotina</taxon>
        <taxon>Agaricomycetes</taxon>
        <taxon>Agaricomycetidae</taxon>
        <taxon>Agaricales</taxon>
        <taxon>Marasmiineae</taxon>
        <taxon>Physalacriaceae</taxon>
        <taxon>Armillaria</taxon>
    </lineage>
</organism>
<evidence type="ECO:0000256" key="2">
    <source>
        <dbReference type="ARBA" id="ARBA00022737"/>
    </source>
</evidence>
<dbReference type="SUPFAM" id="SSF50978">
    <property type="entry name" value="WD40 repeat-like"/>
    <property type="match status" value="1"/>
</dbReference>
<evidence type="ECO:0000313" key="6">
    <source>
        <dbReference type="Proteomes" id="UP001175226"/>
    </source>
</evidence>
<dbReference type="InterPro" id="IPR036322">
    <property type="entry name" value="WD40_repeat_dom_sf"/>
</dbReference>
<dbReference type="AlphaFoldDB" id="A0AA39N3S4"/>
<accession>A0AA39N3S4</accession>
<keyword evidence="1" id="KW-0853">WD repeat</keyword>
<sequence>MSKPSPPPPPPRHILRSHSSTVTTLFISLYNERIYSGDGSGFVVSTSTRTLRPISSWKAHNDGLLGVQEWGTNIITYVAFNLILGGTIYTKGCRQGRDNKLRVWLRVEELPGIGGSAALSESPIPVVQYSMDVNALNYCRFSLMPLPPNDSMAGSSSKDQSNEALIALPNLVESSEADIWFLPSCNRVHAAIGKQESNGPILSTDGRGNQATGIIMSLHLYKRDDVLRILIAYESGSVVLREFVKSDRTTSVEGLGWRVLWKVKLHAEAIMAMAVTNDNSMALTVSADHLIGRYDLSSFVAETHRTNHPGNGAVAIRDDGRVCAVGGWDGRIRLYSTKSFKPLGALKYHKNGCQAIAFARTLSAHQADEDEDEDGMSKQEMEERSRWLIGGAKDKLTTIWSLMAFNRT</sequence>
<proteinExistence type="inferred from homology"/>
<gene>
    <name evidence="5" type="ORF">EV421DRAFT_1896070</name>
</gene>
<reference evidence="5" key="1">
    <citation type="submission" date="2023-06" db="EMBL/GenBank/DDBJ databases">
        <authorList>
            <consortium name="Lawrence Berkeley National Laboratory"/>
            <person name="Ahrendt S."/>
            <person name="Sahu N."/>
            <person name="Indic B."/>
            <person name="Wong-Bajracharya J."/>
            <person name="Merenyi Z."/>
            <person name="Ke H.-M."/>
            <person name="Monk M."/>
            <person name="Kocsube S."/>
            <person name="Drula E."/>
            <person name="Lipzen A."/>
            <person name="Balint B."/>
            <person name="Henrissat B."/>
            <person name="Andreopoulos B."/>
            <person name="Martin F.M."/>
            <person name="Harder C.B."/>
            <person name="Rigling D."/>
            <person name="Ford K.L."/>
            <person name="Foster G.D."/>
            <person name="Pangilinan J."/>
            <person name="Papanicolaou A."/>
            <person name="Barry K."/>
            <person name="LaButti K."/>
            <person name="Viragh M."/>
            <person name="Koriabine M."/>
            <person name="Yan M."/>
            <person name="Riley R."/>
            <person name="Champramary S."/>
            <person name="Plett K.L."/>
            <person name="Tsai I.J."/>
            <person name="Slot J."/>
            <person name="Sipos G."/>
            <person name="Plett J."/>
            <person name="Nagy L.G."/>
            <person name="Grigoriev I.V."/>
        </authorList>
    </citation>
    <scope>NUCLEOTIDE SEQUENCE</scope>
    <source>
        <strain evidence="5">FPL87.14</strain>
    </source>
</reference>
<name>A0AA39N3S4_9AGAR</name>
<evidence type="ECO:0000256" key="4">
    <source>
        <dbReference type="ARBA" id="ARBA00040563"/>
    </source>
</evidence>
<dbReference type="InterPro" id="IPR015943">
    <property type="entry name" value="WD40/YVTN_repeat-like_dom_sf"/>
</dbReference>
<dbReference type="PANTHER" id="PTHR19854">
    <property type="entry name" value="TRANSDUCIN BETA-LIKE 3"/>
    <property type="match status" value="1"/>
</dbReference>
<keyword evidence="2" id="KW-0677">Repeat</keyword>
<dbReference type="Proteomes" id="UP001175226">
    <property type="component" value="Unassembled WGS sequence"/>
</dbReference>
<evidence type="ECO:0000256" key="1">
    <source>
        <dbReference type="ARBA" id="ARBA00022574"/>
    </source>
</evidence>
<dbReference type="InterPro" id="IPR001680">
    <property type="entry name" value="WD40_rpt"/>
</dbReference>
<evidence type="ECO:0000313" key="5">
    <source>
        <dbReference type="EMBL" id="KAK0456872.1"/>
    </source>
</evidence>
<dbReference type="PANTHER" id="PTHR19854:SF1">
    <property type="entry name" value="GUANINE NUCLEOTIDE-BINDING PROTEIN SUBUNIT BETA-LIKE PROTEIN 1"/>
    <property type="match status" value="1"/>
</dbReference>
<evidence type="ECO:0000256" key="3">
    <source>
        <dbReference type="ARBA" id="ARBA00037931"/>
    </source>
</evidence>
<dbReference type="Pfam" id="PF00400">
    <property type="entry name" value="WD40"/>
    <property type="match status" value="1"/>
</dbReference>
<protein>
    <recommendedName>
        <fullName evidence="4">ASTRA-associated protein 1</fullName>
    </recommendedName>
</protein>
<dbReference type="EMBL" id="JAUEPT010000001">
    <property type="protein sequence ID" value="KAK0456872.1"/>
    <property type="molecule type" value="Genomic_DNA"/>
</dbReference>
<dbReference type="SMART" id="SM00320">
    <property type="entry name" value="WD40"/>
    <property type="match status" value="4"/>
</dbReference>
<dbReference type="Gene3D" id="2.130.10.10">
    <property type="entry name" value="YVTN repeat-like/Quinoprotein amine dehydrogenase"/>
    <property type="match status" value="1"/>
</dbReference>
<comment type="similarity">
    <text evidence="3">Belongs to the WD repeat ASA1 family.</text>
</comment>